<comment type="similarity">
    <text evidence="3">Belongs to the krueppel C2H2-type zinc-finger protein family.</text>
</comment>
<feature type="domain" description="C2H2-type" evidence="15">
    <location>
        <begin position="398"/>
        <end position="425"/>
    </location>
</feature>
<evidence type="ECO:0000256" key="2">
    <source>
        <dbReference type="ARBA" id="ARBA00004123"/>
    </source>
</evidence>
<dbReference type="Gene3D" id="3.30.160.60">
    <property type="entry name" value="Classic Zinc Finger"/>
    <property type="match status" value="9"/>
</dbReference>
<feature type="domain" description="C2H2-type" evidence="15">
    <location>
        <begin position="314"/>
        <end position="341"/>
    </location>
</feature>
<evidence type="ECO:0000259" key="15">
    <source>
        <dbReference type="PROSITE" id="PS50157"/>
    </source>
</evidence>
<dbReference type="GO" id="GO:0005634">
    <property type="term" value="C:nucleus"/>
    <property type="evidence" value="ECO:0007669"/>
    <property type="project" value="UniProtKB-SubCell"/>
</dbReference>
<dbReference type="PROSITE" id="PS50157">
    <property type="entry name" value="ZINC_FINGER_C2H2_2"/>
    <property type="match status" value="9"/>
</dbReference>
<dbReference type="FunFam" id="3.30.160.60:FF:001158">
    <property type="entry name" value="zinc finger protein 22"/>
    <property type="match status" value="1"/>
</dbReference>
<keyword evidence="10" id="KW-0805">Transcription regulation</keyword>
<evidence type="ECO:0000256" key="4">
    <source>
        <dbReference type="ARBA" id="ARBA00022499"/>
    </source>
</evidence>
<dbReference type="GO" id="GO:0008270">
    <property type="term" value="F:zinc ion binding"/>
    <property type="evidence" value="ECO:0007669"/>
    <property type="project" value="UniProtKB-KW"/>
</dbReference>
<evidence type="ECO:0000256" key="14">
    <source>
        <dbReference type="PROSITE-ProRule" id="PRU00042"/>
    </source>
</evidence>
<dbReference type="InterPro" id="IPR013087">
    <property type="entry name" value="Znf_C2H2_type"/>
</dbReference>
<keyword evidence="8" id="KW-0862">Zinc</keyword>
<evidence type="ECO:0000256" key="6">
    <source>
        <dbReference type="ARBA" id="ARBA00022737"/>
    </source>
</evidence>
<name>A0A8C3FDT8_CHRPI</name>
<dbReference type="Pfam" id="PF00096">
    <property type="entry name" value="zf-C2H2"/>
    <property type="match status" value="9"/>
</dbReference>
<evidence type="ECO:0000256" key="3">
    <source>
        <dbReference type="ARBA" id="ARBA00006991"/>
    </source>
</evidence>
<dbReference type="FunFam" id="3.30.160.60:FF:000330">
    <property type="entry name" value="Zinc finger with KRAB and SCAN domains 1"/>
    <property type="match status" value="1"/>
</dbReference>
<keyword evidence="5" id="KW-0479">Metal-binding</keyword>
<keyword evidence="17" id="KW-1185">Reference proteome</keyword>
<keyword evidence="6" id="KW-0677">Repeat</keyword>
<dbReference type="GO" id="GO:0003677">
    <property type="term" value="F:DNA binding"/>
    <property type="evidence" value="ECO:0007669"/>
    <property type="project" value="UniProtKB-KW"/>
</dbReference>
<evidence type="ECO:0000256" key="8">
    <source>
        <dbReference type="ARBA" id="ARBA00022833"/>
    </source>
</evidence>
<evidence type="ECO:0000256" key="7">
    <source>
        <dbReference type="ARBA" id="ARBA00022771"/>
    </source>
</evidence>
<dbReference type="GO" id="GO:0000981">
    <property type="term" value="F:DNA-binding transcription factor activity, RNA polymerase II-specific"/>
    <property type="evidence" value="ECO:0007669"/>
    <property type="project" value="TreeGrafter"/>
</dbReference>
<feature type="domain" description="C2H2-type" evidence="15">
    <location>
        <begin position="286"/>
        <end position="313"/>
    </location>
</feature>
<evidence type="ECO:0000256" key="13">
    <source>
        <dbReference type="ARBA" id="ARBA00023242"/>
    </source>
</evidence>
<evidence type="ECO:0000256" key="12">
    <source>
        <dbReference type="ARBA" id="ARBA00023163"/>
    </source>
</evidence>
<feature type="domain" description="C2H2-type" evidence="15">
    <location>
        <begin position="230"/>
        <end position="257"/>
    </location>
</feature>
<feature type="domain" description="C2H2-type" evidence="15">
    <location>
        <begin position="342"/>
        <end position="369"/>
    </location>
</feature>
<dbReference type="FunFam" id="3.30.160.60:FF:000016">
    <property type="entry name" value="zinc finger protein 37 homolog"/>
    <property type="match status" value="1"/>
</dbReference>
<organism evidence="16 17">
    <name type="scientific">Chrysemys picta bellii</name>
    <name type="common">Western painted turtle</name>
    <name type="synonym">Emys bellii</name>
    <dbReference type="NCBI Taxonomy" id="8478"/>
    <lineage>
        <taxon>Eukaryota</taxon>
        <taxon>Metazoa</taxon>
        <taxon>Chordata</taxon>
        <taxon>Craniata</taxon>
        <taxon>Vertebrata</taxon>
        <taxon>Euteleostomi</taxon>
        <taxon>Archelosauria</taxon>
        <taxon>Testudinata</taxon>
        <taxon>Testudines</taxon>
        <taxon>Cryptodira</taxon>
        <taxon>Durocryptodira</taxon>
        <taxon>Testudinoidea</taxon>
        <taxon>Emydidae</taxon>
        <taxon>Chrysemys</taxon>
    </lineage>
</organism>
<dbReference type="GeneTree" id="ENSGT01150000286934"/>
<dbReference type="FunFam" id="3.30.160.60:FF:000002">
    <property type="entry name" value="Zinc finger protein 1 homolog"/>
    <property type="match status" value="1"/>
</dbReference>
<protein>
    <recommendedName>
        <fullName evidence="15">C2H2-type domain-containing protein</fullName>
    </recommendedName>
</protein>
<dbReference type="PANTHER" id="PTHR24394:SF48">
    <property type="entry name" value="ZINC FINGER PROTEIN 771"/>
    <property type="match status" value="1"/>
</dbReference>
<dbReference type="PROSITE" id="PS00028">
    <property type="entry name" value="ZINC_FINGER_C2H2_1"/>
    <property type="match status" value="9"/>
</dbReference>
<keyword evidence="12" id="KW-0804">Transcription</keyword>
<sequence>MPRPVGTHGLLYLCNQACQTSASPTSGLDIVSVPPLSTQPEYGGHDSELGLDLSHLVAGSQGGLRRSAVSRPTTLPAPGHGCFISRLGRSPRGASYPGPVDRIPTSCVHQRLRADGGAPSLSGISRSPIWPLSVSPHRQHHGHVLHQQARRSPVVSPMPRGHSPVGVLHCPLDTSHGIVPPWSPEHSSRLCQQILPDARVMKRTKVTTCRFNGNAALITYQTIYTGEKAYGCSECGKRFIDSSTLTSHQRIHTGEAPHICSECGKCLSRSSHLIRHQRIHTGERPYTCSECRKSFSQSSHLIRHQRIHTGETPYTCSECGKSFSWSSHLILHRRIHTGEKPYGCSECGKSFNHSSALRRHRRIHTGETPYPCSECRKSFSQSSHLIRHQRIHTGDTPYTCSECGKSFSRRSHLISHMRIHTGEKPYGCSECGKSFNQSSALSAHRRIHTSEKPYGCSECGKSFNQSFVLSVHRRIHTGERPYTCSESIVYLKGWQEDSLVNDLELSKIPMHWSPKAVVARALQEVAPEDISFLISCMLPIMWERQSLSR</sequence>
<proteinExistence type="inferred from homology"/>
<accession>A0A8C3FDT8</accession>
<dbReference type="Ensembl" id="ENSCPBT00000008720.1">
    <property type="protein sequence ID" value="ENSCPBP00000007216.1"/>
    <property type="gene ID" value="ENSCPBG00000005703.1"/>
</dbReference>
<keyword evidence="13" id="KW-0539">Nucleus</keyword>
<feature type="domain" description="C2H2-type" evidence="15">
    <location>
        <begin position="426"/>
        <end position="453"/>
    </location>
</feature>
<evidence type="ECO:0000256" key="1">
    <source>
        <dbReference type="ARBA" id="ARBA00003767"/>
    </source>
</evidence>
<reference evidence="16" key="1">
    <citation type="submission" date="2025-08" db="UniProtKB">
        <authorList>
            <consortium name="Ensembl"/>
        </authorList>
    </citation>
    <scope>IDENTIFICATION</scope>
</reference>
<evidence type="ECO:0000256" key="10">
    <source>
        <dbReference type="ARBA" id="ARBA00023015"/>
    </source>
</evidence>
<dbReference type="SUPFAM" id="SSF57667">
    <property type="entry name" value="beta-beta-alpha zinc fingers"/>
    <property type="match status" value="5"/>
</dbReference>
<comment type="function">
    <text evidence="1">May be involved in transcriptional regulation.</text>
</comment>
<keyword evidence="7 14" id="KW-0863">Zinc-finger</keyword>
<dbReference type="AlphaFoldDB" id="A0A8C3FDT8"/>
<dbReference type="InterPro" id="IPR036236">
    <property type="entry name" value="Znf_C2H2_sf"/>
</dbReference>
<evidence type="ECO:0000313" key="16">
    <source>
        <dbReference type="Ensembl" id="ENSCPBP00000007216.1"/>
    </source>
</evidence>
<dbReference type="Proteomes" id="UP000694380">
    <property type="component" value="Unplaced"/>
</dbReference>
<dbReference type="FunFam" id="3.30.160.60:FF:000258">
    <property type="entry name" value="zinc finger and SCAN domain-containing protein 29 isoform X2"/>
    <property type="match status" value="1"/>
</dbReference>
<feature type="domain" description="C2H2-type" evidence="15">
    <location>
        <begin position="370"/>
        <end position="397"/>
    </location>
</feature>
<dbReference type="FunFam" id="3.30.160.60:FF:000295">
    <property type="entry name" value="zinc finger protein 19"/>
    <property type="match status" value="1"/>
</dbReference>
<dbReference type="PANTHER" id="PTHR24394">
    <property type="entry name" value="ZINC FINGER PROTEIN"/>
    <property type="match status" value="1"/>
</dbReference>
<evidence type="ECO:0000313" key="17">
    <source>
        <dbReference type="Proteomes" id="UP000694380"/>
    </source>
</evidence>
<keyword evidence="4" id="KW-1017">Isopeptide bond</keyword>
<keyword evidence="9" id="KW-0832">Ubl conjugation</keyword>
<dbReference type="FunFam" id="3.30.160.60:FF:002343">
    <property type="entry name" value="Zinc finger protein 33A"/>
    <property type="match status" value="2"/>
</dbReference>
<evidence type="ECO:0000256" key="11">
    <source>
        <dbReference type="ARBA" id="ARBA00023125"/>
    </source>
</evidence>
<reference evidence="16" key="2">
    <citation type="submission" date="2025-09" db="UniProtKB">
        <authorList>
            <consortium name="Ensembl"/>
        </authorList>
    </citation>
    <scope>IDENTIFICATION</scope>
</reference>
<evidence type="ECO:0000256" key="5">
    <source>
        <dbReference type="ARBA" id="ARBA00022723"/>
    </source>
</evidence>
<dbReference type="SMART" id="SM00355">
    <property type="entry name" value="ZnF_C2H2"/>
    <property type="match status" value="9"/>
</dbReference>
<comment type="subcellular location">
    <subcellularLocation>
        <location evidence="2">Nucleus</location>
    </subcellularLocation>
</comment>
<dbReference type="FunFam" id="3.30.160.60:FF:002090">
    <property type="entry name" value="Zinc finger protein 473"/>
    <property type="match status" value="1"/>
</dbReference>
<feature type="domain" description="C2H2-type" evidence="15">
    <location>
        <begin position="454"/>
        <end position="481"/>
    </location>
</feature>
<keyword evidence="11" id="KW-0238">DNA-binding</keyword>
<feature type="domain" description="C2H2-type" evidence="15">
    <location>
        <begin position="258"/>
        <end position="285"/>
    </location>
</feature>
<evidence type="ECO:0000256" key="9">
    <source>
        <dbReference type="ARBA" id="ARBA00022843"/>
    </source>
</evidence>